<evidence type="ECO:0000313" key="6">
    <source>
        <dbReference type="Proteomes" id="UP000610124"/>
    </source>
</evidence>
<proteinExistence type="inferred from homology"/>
<sequence length="147" mass="15193">MQPHGLIVVGVDGSAPARAAVRWAARLAGLTGGPLEAVAVWDFPCLLGEHGLVPPALDGFESERRAAEILAETAGACTVPVRRRLRTGPPGPALVAAATGAALLVLGNRGHGTPPDAPLGTVAQYCLHHAPCPVVIVRRDQSREDRP</sequence>
<dbReference type="OrthoDB" id="6174426at2"/>
<dbReference type="Proteomes" id="UP000610124">
    <property type="component" value="Unassembled WGS sequence"/>
</dbReference>
<protein>
    <submittedName>
        <fullName evidence="3">Universal stress protein</fullName>
    </submittedName>
</protein>
<reference evidence="4 5" key="2">
    <citation type="submission" date="2014-07" db="EMBL/GenBank/DDBJ databases">
        <authorList>
            <person name="Zhang J.E."/>
            <person name="Yang H."/>
            <person name="Guo J."/>
            <person name="Deng Z."/>
            <person name="Luo H."/>
            <person name="Luo M."/>
            <person name="Zhao B."/>
        </authorList>
    </citation>
    <scope>NUCLEOTIDE SEQUENCE [LARGE SCALE GENOMIC DNA]</scope>
    <source>
        <strain evidence="4">ATCC 10762</strain>
        <strain evidence="5">ATCC 10762 / DSM 40127 / CCM 3239 / JCM 4008 / LMG 5968 / NBRC 12843 / NCIMB 8234 / A-377</strain>
    </source>
</reference>
<dbReference type="AlphaFoldDB" id="A0A1E7NA62"/>
<keyword evidence="5" id="KW-1185">Reference proteome</keyword>
<evidence type="ECO:0000313" key="4">
    <source>
        <dbReference type="EMBL" id="OEV37577.1"/>
    </source>
</evidence>
<reference evidence="4" key="3">
    <citation type="submission" date="2016-08" db="EMBL/GenBank/DDBJ databases">
        <title>Sequencing, Assembly and Comparative Genomics of S. aureofaciens ATCC 10762.</title>
        <authorList>
            <person name="Gradnigo J.S."/>
            <person name="Johnson N."/>
            <person name="Somerville G.A."/>
        </authorList>
    </citation>
    <scope>NUCLEOTIDE SEQUENCE [LARGE SCALE GENOMIC DNA]</scope>
    <source>
        <strain evidence="4">ATCC 10762</strain>
    </source>
</reference>
<comment type="caution">
    <text evidence="4">The sequence shown here is derived from an EMBL/GenBank/DDBJ whole genome shotgun (WGS) entry which is preliminary data.</text>
</comment>
<dbReference type="SUPFAM" id="SSF52402">
    <property type="entry name" value="Adenine nucleotide alpha hydrolases-like"/>
    <property type="match status" value="1"/>
</dbReference>
<reference evidence="5" key="4">
    <citation type="submission" date="2016-08" db="EMBL/GenBank/DDBJ databases">
        <title>Sequencing, assembly and comparative genomics of S. aureofaciens ATCC 10762.</title>
        <authorList>
            <person name="Gradnigo J.S."/>
            <person name="Johnson N."/>
            <person name="Somerville G.A."/>
        </authorList>
    </citation>
    <scope>NUCLEOTIDE SEQUENCE [LARGE SCALE GENOMIC DNA]</scope>
    <source>
        <strain evidence="5">ATCC 10762 / DSM 40127 / CCM 3239 / JCM 4008 / LMG 5968 / NBRC 12843 / NCIMB 8234 / A-377</strain>
    </source>
</reference>
<dbReference type="RefSeq" id="WP_030286450.1">
    <property type="nucleotide sequence ID" value="NZ_BMUB01000008.1"/>
</dbReference>
<evidence type="ECO:0000313" key="5">
    <source>
        <dbReference type="Proteomes" id="UP000037395"/>
    </source>
</evidence>
<name>A0A1E7NA62_KITAU</name>
<dbReference type="Gene3D" id="3.40.50.620">
    <property type="entry name" value="HUPs"/>
    <property type="match status" value="1"/>
</dbReference>
<dbReference type="Pfam" id="PF00582">
    <property type="entry name" value="Usp"/>
    <property type="match status" value="1"/>
</dbReference>
<accession>A0A8H9LMR4</accession>
<dbReference type="GeneID" id="97487021"/>
<evidence type="ECO:0000313" key="3">
    <source>
        <dbReference type="EMBL" id="GGU83701.1"/>
    </source>
</evidence>
<dbReference type="PRINTS" id="PR01438">
    <property type="entry name" value="UNVRSLSTRESS"/>
</dbReference>
<evidence type="ECO:0000256" key="1">
    <source>
        <dbReference type="ARBA" id="ARBA00008791"/>
    </source>
</evidence>
<dbReference type="EMBL" id="BMUB01000008">
    <property type="protein sequence ID" value="GGU83701.1"/>
    <property type="molecule type" value="Genomic_DNA"/>
</dbReference>
<comment type="similarity">
    <text evidence="1">Belongs to the universal stress protein A family.</text>
</comment>
<gene>
    <name evidence="3" type="ORF">GCM10010502_39760</name>
    <name evidence="4" type="ORF">HS99_0026615</name>
</gene>
<reference evidence="3" key="5">
    <citation type="submission" date="2020-09" db="EMBL/GenBank/DDBJ databases">
        <authorList>
            <person name="Sun Q."/>
            <person name="Ohkuma M."/>
        </authorList>
    </citation>
    <scope>NUCLEOTIDE SEQUENCE</scope>
    <source>
        <strain evidence="3">JCM 4434</strain>
    </source>
</reference>
<feature type="domain" description="UspA" evidence="2">
    <location>
        <begin position="7"/>
        <end position="138"/>
    </location>
</feature>
<dbReference type="InterPro" id="IPR006015">
    <property type="entry name" value="Universal_stress_UspA"/>
</dbReference>
<dbReference type="KEGG" id="kau:B6264_08740"/>
<evidence type="ECO:0000259" key="2">
    <source>
        <dbReference type="Pfam" id="PF00582"/>
    </source>
</evidence>
<organism evidence="4 5">
    <name type="scientific">Kitasatospora aureofaciens</name>
    <name type="common">Streptomyces aureofaciens</name>
    <dbReference type="NCBI Taxonomy" id="1894"/>
    <lineage>
        <taxon>Bacteria</taxon>
        <taxon>Bacillati</taxon>
        <taxon>Actinomycetota</taxon>
        <taxon>Actinomycetes</taxon>
        <taxon>Kitasatosporales</taxon>
        <taxon>Streptomycetaceae</taxon>
        <taxon>Kitasatospora</taxon>
    </lineage>
</organism>
<accession>A0A1E7NA62</accession>
<dbReference type="PANTHER" id="PTHR46553:SF3">
    <property type="entry name" value="ADENINE NUCLEOTIDE ALPHA HYDROLASES-LIKE SUPERFAMILY PROTEIN"/>
    <property type="match status" value="1"/>
</dbReference>
<dbReference type="InterPro" id="IPR014729">
    <property type="entry name" value="Rossmann-like_a/b/a_fold"/>
</dbReference>
<dbReference type="InterPro" id="IPR006016">
    <property type="entry name" value="UspA"/>
</dbReference>
<dbReference type="PANTHER" id="PTHR46553">
    <property type="entry name" value="ADENINE NUCLEOTIDE ALPHA HYDROLASES-LIKE SUPERFAMILY PROTEIN"/>
    <property type="match status" value="1"/>
</dbReference>
<dbReference type="Proteomes" id="UP000037395">
    <property type="component" value="Unassembled WGS sequence"/>
</dbReference>
<reference evidence="3 6" key="1">
    <citation type="journal article" date="2014" name="Int. J. Syst. Evol. Microbiol.">
        <title>Complete genome sequence of Corynebacterium casei LMG S-19264T (=DSM 44701T), isolated from a smear-ripened cheese.</title>
        <authorList>
            <consortium name="US DOE Joint Genome Institute (JGI-PGF)"/>
            <person name="Walter F."/>
            <person name="Albersmeier A."/>
            <person name="Kalinowski J."/>
            <person name="Ruckert C."/>
        </authorList>
    </citation>
    <scope>NUCLEOTIDE SEQUENCE [LARGE SCALE GENOMIC DNA]</scope>
    <source>
        <strain evidence="3 6">JCM 4434</strain>
    </source>
</reference>
<dbReference type="EMBL" id="JPRF03000020">
    <property type="protein sequence ID" value="OEV37577.1"/>
    <property type="molecule type" value="Genomic_DNA"/>
</dbReference>